<keyword evidence="10" id="KW-0472">Membrane</keyword>
<dbReference type="EMBL" id="MU251243">
    <property type="protein sequence ID" value="KAG9258407.1"/>
    <property type="molecule type" value="Genomic_DNA"/>
</dbReference>
<dbReference type="GeneID" id="70295418"/>
<dbReference type="InterPro" id="IPR047146">
    <property type="entry name" value="Cyt_P450_E_CYP52_fungi"/>
</dbReference>
<accession>A0A9P7ZVA9</accession>
<dbReference type="OrthoDB" id="1470350at2759"/>
<comment type="cofactor">
    <cofactor evidence="1">
        <name>heme</name>
        <dbReference type="ChEBI" id="CHEBI:30413"/>
    </cofactor>
</comment>
<evidence type="ECO:0000256" key="4">
    <source>
        <dbReference type="ARBA" id="ARBA00022692"/>
    </source>
</evidence>
<evidence type="ECO:0000256" key="2">
    <source>
        <dbReference type="ARBA" id="ARBA00004167"/>
    </source>
</evidence>
<dbReference type="GO" id="GO:0016705">
    <property type="term" value="F:oxidoreductase activity, acting on paired donors, with incorporation or reduction of molecular oxygen"/>
    <property type="evidence" value="ECO:0007669"/>
    <property type="project" value="InterPro"/>
</dbReference>
<dbReference type="InterPro" id="IPR036396">
    <property type="entry name" value="Cyt_P450_sf"/>
</dbReference>
<keyword evidence="8" id="KW-0408">Iron</keyword>
<organism evidence="11 12">
    <name type="scientific">Emericellopsis atlantica</name>
    <dbReference type="NCBI Taxonomy" id="2614577"/>
    <lineage>
        <taxon>Eukaryota</taxon>
        <taxon>Fungi</taxon>
        <taxon>Dikarya</taxon>
        <taxon>Ascomycota</taxon>
        <taxon>Pezizomycotina</taxon>
        <taxon>Sordariomycetes</taxon>
        <taxon>Hypocreomycetidae</taxon>
        <taxon>Hypocreales</taxon>
        <taxon>Bionectriaceae</taxon>
        <taxon>Emericellopsis</taxon>
    </lineage>
</organism>
<evidence type="ECO:0000256" key="8">
    <source>
        <dbReference type="ARBA" id="ARBA00023004"/>
    </source>
</evidence>
<dbReference type="GO" id="GO:0016020">
    <property type="term" value="C:membrane"/>
    <property type="evidence" value="ECO:0007669"/>
    <property type="project" value="UniProtKB-SubCell"/>
</dbReference>
<evidence type="ECO:0000256" key="5">
    <source>
        <dbReference type="ARBA" id="ARBA00022723"/>
    </source>
</evidence>
<sequence length="143" mass="16914">MYSQIRVLKDGYYLNWLQRLHKNRPKTFSISFFGIRQICTLEIENLKEFARYLVNSFFYREVYSRIDLMTLLPQEDGVTFDAQPLIQRWSLDLTSDLIFGQNKGSIGEPSKADIAWAMLTILKGGRLRIQFHRLLWAFKARLC</sequence>
<dbReference type="SUPFAM" id="SSF48264">
    <property type="entry name" value="Cytochrome P450"/>
    <property type="match status" value="1"/>
</dbReference>
<name>A0A9P7ZVA9_9HYPO</name>
<evidence type="ECO:0000313" key="11">
    <source>
        <dbReference type="EMBL" id="KAG9258407.1"/>
    </source>
</evidence>
<evidence type="ECO:0000256" key="6">
    <source>
        <dbReference type="ARBA" id="ARBA00022989"/>
    </source>
</evidence>
<dbReference type="AlphaFoldDB" id="A0A9P7ZVA9"/>
<dbReference type="Proteomes" id="UP000887229">
    <property type="component" value="Unassembled WGS sequence"/>
</dbReference>
<dbReference type="PANTHER" id="PTHR24287:SF18">
    <property type="entry name" value="CYTOCHROME P450 MONOOXYGENASE APDE-RELATED"/>
    <property type="match status" value="1"/>
</dbReference>
<dbReference type="GO" id="GO:0004497">
    <property type="term" value="F:monooxygenase activity"/>
    <property type="evidence" value="ECO:0007669"/>
    <property type="project" value="UniProtKB-KW"/>
</dbReference>
<comment type="subcellular location">
    <subcellularLocation>
        <location evidence="2">Membrane</location>
        <topology evidence="2">Single-pass membrane protein</topology>
    </subcellularLocation>
</comment>
<keyword evidence="6" id="KW-1133">Transmembrane helix</keyword>
<comment type="caution">
    <text evidence="11">The sequence shown here is derived from an EMBL/GenBank/DDBJ whole genome shotgun (WGS) entry which is preliminary data.</text>
</comment>
<evidence type="ECO:0000256" key="1">
    <source>
        <dbReference type="ARBA" id="ARBA00001971"/>
    </source>
</evidence>
<dbReference type="GO" id="GO:0020037">
    <property type="term" value="F:heme binding"/>
    <property type="evidence" value="ECO:0007669"/>
    <property type="project" value="InterPro"/>
</dbReference>
<dbReference type="Gene3D" id="1.10.630.10">
    <property type="entry name" value="Cytochrome P450"/>
    <property type="match status" value="1"/>
</dbReference>
<keyword evidence="9" id="KW-0503">Monooxygenase</keyword>
<keyword evidence="5" id="KW-0479">Metal-binding</keyword>
<proteinExistence type="inferred from homology"/>
<keyword evidence="4" id="KW-0812">Transmembrane</keyword>
<reference evidence="11" key="1">
    <citation type="journal article" date="2021" name="IMA Fungus">
        <title>Genomic characterization of three marine fungi, including Emericellopsis atlantica sp. nov. with signatures of a generalist lifestyle and marine biomass degradation.</title>
        <authorList>
            <person name="Hagestad O.C."/>
            <person name="Hou L."/>
            <person name="Andersen J.H."/>
            <person name="Hansen E.H."/>
            <person name="Altermark B."/>
            <person name="Li C."/>
            <person name="Kuhnert E."/>
            <person name="Cox R.J."/>
            <person name="Crous P.W."/>
            <person name="Spatafora J.W."/>
            <person name="Lail K."/>
            <person name="Amirebrahimi M."/>
            <person name="Lipzen A."/>
            <person name="Pangilinan J."/>
            <person name="Andreopoulos W."/>
            <person name="Hayes R.D."/>
            <person name="Ng V."/>
            <person name="Grigoriev I.V."/>
            <person name="Jackson S.A."/>
            <person name="Sutton T.D.S."/>
            <person name="Dobson A.D.W."/>
            <person name="Rama T."/>
        </authorList>
    </citation>
    <scope>NUCLEOTIDE SEQUENCE</scope>
    <source>
        <strain evidence="11">TS7</strain>
    </source>
</reference>
<evidence type="ECO:0000256" key="10">
    <source>
        <dbReference type="ARBA" id="ARBA00023136"/>
    </source>
</evidence>
<evidence type="ECO:0000256" key="9">
    <source>
        <dbReference type="ARBA" id="ARBA00023033"/>
    </source>
</evidence>
<dbReference type="PANTHER" id="PTHR24287">
    <property type="entry name" value="P450, PUTATIVE (EUROFUNG)-RELATED"/>
    <property type="match status" value="1"/>
</dbReference>
<keyword evidence="12" id="KW-1185">Reference proteome</keyword>
<protein>
    <submittedName>
        <fullName evidence="11">Uncharacterized protein</fullName>
    </submittedName>
</protein>
<dbReference type="GO" id="GO:0005506">
    <property type="term" value="F:iron ion binding"/>
    <property type="evidence" value="ECO:0007669"/>
    <property type="project" value="InterPro"/>
</dbReference>
<evidence type="ECO:0000256" key="3">
    <source>
        <dbReference type="ARBA" id="ARBA00010617"/>
    </source>
</evidence>
<comment type="similarity">
    <text evidence="3">Belongs to the cytochrome P450 family.</text>
</comment>
<keyword evidence="7" id="KW-0560">Oxidoreductase</keyword>
<evidence type="ECO:0000256" key="7">
    <source>
        <dbReference type="ARBA" id="ARBA00023002"/>
    </source>
</evidence>
<gene>
    <name evidence="11" type="ORF">F5Z01DRAFT_670126</name>
</gene>
<dbReference type="RefSeq" id="XP_046122331.1">
    <property type="nucleotide sequence ID" value="XM_046264515.1"/>
</dbReference>
<evidence type="ECO:0000313" key="12">
    <source>
        <dbReference type="Proteomes" id="UP000887229"/>
    </source>
</evidence>